<keyword evidence="5" id="KW-1185">Reference proteome</keyword>
<dbReference type="InterPro" id="IPR028087">
    <property type="entry name" value="Tad_N"/>
</dbReference>
<dbReference type="EMBL" id="JAAKZH010000001">
    <property type="protein sequence ID" value="NGO62940.1"/>
    <property type="molecule type" value="Genomic_DNA"/>
</dbReference>
<feature type="domain" description="DUF2134" evidence="2">
    <location>
        <begin position="69"/>
        <end position="168"/>
    </location>
</feature>
<evidence type="ECO:0000259" key="3">
    <source>
        <dbReference type="Pfam" id="PF13400"/>
    </source>
</evidence>
<keyword evidence="1" id="KW-0472">Membrane</keyword>
<evidence type="ECO:0000259" key="2">
    <source>
        <dbReference type="Pfam" id="PF09977"/>
    </source>
</evidence>
<dbReference type="Proteomes" id="UP000477849">
    <property type="component" value="Unassembled WGS sequence"/>
</dbReference>
<keyword evidence="1" id="KW-0812">Transmembrane</keyword>
<proteinExistence type="predicted"/>
<evidence type="ECO:0000256" key="1">
    <source>
        <dbReference type="SAM" id="Phobius"/>
    </source>
</evidence>
<evidence type="ECO:0000313" key="4">
    <source>
        <dbReference type="EMBL" id="NGO62940.1"/>
    </source>
</evidence>
<dbReference type="Pfam" id="PF13400">
    <property type="entry name" value="Tad"/>
    <property type="match status" value="1"/>
</dbReference>
<evidence type="ECO:0008006" key="6">
    <source>
        <dbReference type="Google" id="ProtNLM"/>
    </source>
</evidence>
<dbReference type="RefSeq" id="WP_163899537.1">
    <property type="nucleotide sequence ID" value="NZ_CP048427.1"/>
</dbReference>
<organism evidence="4 5">
    <name type="scientific">Rhizobium daejeonense</name>
    <dbReference type="NCBI Taxonomy" id="240521"/>
    <lineage>
        <taxon>Bacteria</taxon>
        <taxon>Pseudomonadati</taxon>
        <taxon>Pseudomonadota</taxon>
        <taxon>Alphaproteobacteria</taxon>
        <taxon>Hyphomicrobiales</taxon>
        <taxon>Rhizobiaceae</taxon>
        <taxon>Rhizobium/Agrobacterium group</taxon>
        <taxon>Rhizobium</taxon>
    </lineage>
</organism>
<keyword evidence="1" id="KW-1133">Transmembrane helix</keyword>
<evidence type="ECO:0000313" key="5">
    <source>
        <dbReference type="Proteomes" id="UP000477849"/>
    </source>
</evidence>
<dbReference type="InterPro" id="IPR018705">
    <property type="entry name" value="DUF2134_membrane"/>
</dbReference>
<reference evidence="4 5" key="1">
    <citation type="submission" date="2020-02" db="EMBL/GenBank/DDBJ databases">
        <title>Genome sequence of the type strain CCBAU10050 of Rhizobium daejeonense.</title>
        <authorList>
            <person name="Gao J."/>
            <person name="Sun J."/>
        </authorList>
    </citation>
    <scope>NUCLEOTIDE SEQUENCE [LARGE SCALE GENOMIC DNA]</scope>
    <source>
        <strain evidence="4 5">CCBAU10050</strain>
    </source>
</reference>
<name>A0A6M1S1D8_9HYPH</name>
<dbReference type="AlphaFoldDB" id="A0A6M1S1D8"/>
<comment type="caution">
    <text evidence="4">The sequence shown here is derived from an EMBL/GenBank/DDBJ whole genome shotgun (WGS) entry which is preliminary data.</text>
</comment>
<protein>
    <recommendedName>
        <fullName evidence="6">DUF2134 domain-containing protein</fullName>
    </recommendedName>
</protein>
<accession>A0A6M1S1D8</accession>
<feature type="transmembrane region" description="Helical" evidence="1">
    <location>
        <begin position="20"/>
        <end position="39"/>
    </location>
</feature>
<feature type="domain" description="Putative Flp pilus-assembly TadG-like N-terminal" evidence="3">
    <location>
        <begin position="18"/>
        <end position="64"/>
    </location>
</feature>
<sequence length="576" mass="59869">MKHRLASLRAQLLREDTGNIAVSAALVAPLIIGTLALGVDYGHLTMQRRALQQAADLSAIAAASSLSNPGQAVFDYFKMNGLDMPVATASGLITDTGVVPLDKVSQYSAVATVATGRYTADPALSVDARFVQTNSYPDAVRVEVRRKEPLFFASAFADPPTLGAVGTAAANKVASFSIGSRLASLQGGVLNAVLSGLLGTSVSLDVMDYRALIDADIAVLKALDALAIDLGLTAITYEELLKTDVSFGKVIDAVLRLTTLDARTRSALEALKRQVAKTKLTVKLENVLNPGPYSERLIGSADHLTVDVGVFEFLTAAASAANGKNQIAVDLGATIPGLASAKLSLAIGAPPVSTPPAAVGGVGTIVRTAQTRLAVNVSTDGLLALAGIKVKVPLYIEVAHAEAKLAAINCRDRTGSADVRIEAVPGLVEIALGNIDTTAFANFGTKPRVTKATLVQAPLLGIDALAYINASNMDKKTLTFTPNEIASGAIKTVSTSQTLTTLQFSLLKNLDIDIRLAGLTLGTPQAVQNALAQTLANLTVPLDSLLYNTLLALGIRIGEADVRATYASCQQPVLVQ</sequence>
<gene>
    <name evidence="4" type="ORF">G6N76_04585</name>
</gene>
<dbReference type="Pfam" id="PF09977">
    <property type="entry name" value="Tad_C"/>
    <property type="match status" value="1"/>
</dbReference>